<comment type="caution">
    <text evidence="1">The sequence shown here is derived from an EMBL/GenBank/DDBJ whole genome shotgun (WGS) entry which is preliminary data.</text>
</comment>
<protein>
    <submittedName>
        <fullName evidence="1">Uncharacterized protein</fullName>
    </submittedName>
</protein>
<evidence type="ECO:0000313" key="2">
    <source>
        <dbReference type="Proteomes" id="UP000306319"/>
    </source>
</evidence>
<proteinExistence type="predicted"/>
<name>A0AC61RK64_9BACT</name>
<sequence length="448" mass="48327">MANQDLGTATLVTSALKSNCVFMEINGSVRRITLDNLMNVINTGDEMLLRQVAWGVPLKQNQTSQAWGVIGNTGMRAEYESMCGRYLVTPKGLAAKLSPTNSAIYADGTTLDESKGNVMFIGPRLYYVIKQDAASGVDYLWLSQLPIGGHYIGDCHNDEYICIAAYKGSMSGSTLVSRSGVTPTGAKTIEQFWTAAQVNGKDWGLTNYDHRRYMMMLGLGHYGNPNIQTQLGNGVGGEGGWKDVWSAASKLLTGATKSLGDALAKISIANLVNTSDSTIHTTNSSRVNLFGIEDPYGWQYEMIQGVYCGNSENSAQTGQEIFIYEGNRMPTAAELSTHPNGKYRQLARRAVTANSEGYISKMIIGEYFDIFGSAIGGGATSYWGDYEYINNTGQLVLWGGYANSGSSCGLGLAPSRYAFSFASANYGSRLAYYGPLTFMSGKQLVAAA</sequence>
<reference evidence="1" key="1">
    <citation type="submission" date="2019-04" db="EMBL/GenBank/DDBJ databases">
        <title>Microbes associate with the intestines of laboratory mice.</title>
        <authorList>
            <person name="Navarre W."/>
            <person name="Wong E."/>
            <person name="Huang K."/>
            <person name="Tropini C."/>
            <person name="Ng K."/>
            <person name="Yu B."/>
        </authorList>
    </citation>
    <scope>NUCLEOTIDE SEQUENCE</scope>
    <source>
        <strain evidence="1">NM04_E33</strain>
    </source>
</reference>
<dbReference type="Proteomes" id="UP000306319">
    <property type="component" value="Unassembled WGS sequence"/>
</dbReference>
<evidence type="ECO:0000313" key="1">
    <source>
        <dbReference type="EMBL" id="TGY80871.1"/>
    </source>
</evidence>
<accession>A0AC61RK64</accession>
<dbReference type="EMBL" id="SRYB01000001">
    <property type="protein sequence ID" value="TGY80871.1"/>
    <property type="molecule type" value="Genomic_DNA"/>
</dbReference>
<gene>
    <name evidence="1" type="ORF">E5331_00395</name>
</gene>
<keyword evidence="2" id="KW-1185">Reference proteome</keyword>
<organism evidence="1 2">
    <name type="scientific">Lepagella muris</name>
    <dbReference type="NCBI Taxonomy" id="3032870"/>
    <lineage>
        <taxon>Bacteria</taxon>
        <taxon>Pseudomonadati</taxon>
        <taxon>Bacteroidota</taxon>
        <taxon>Bacteroidia</taxon>
        <taxon>Bacteroidales</taxon>
        <taxon>Muribaculaceae</taxon>
        <taxon>Lepagella</taxon>
    </lineage>
</organism>